<dbReference type="KEGG" id="hut:Huta_0648"/>
<evidence type="ECO:0000313" key="2">
    <source>
        <dbReference type="Proteomes" id="UP000002071"/>
    </source>
</evidence>
<proteinExistence type="predicted"/>
<reference evidence="1 2" key="1">
    <citation type="journal article" date="2009" name="Stand. Genomic Sci.">
        <title>Complete genome sequence of Halorhabdus utahensis type strain (AX-2).</title>
        <authorList>
            <person name="Anderson I."/>
            <person name="Tindall B.J."/>
            <person name="Pomrenke H."/>
            <person name="Goker M."/>
            <person name="Lapidus A."/>
            <person name="Nolan M."/>
            <person name="Copeland A."/>
            <person name="Glavina Del Rio T."/>
            <person name="Chen F."/>
            <person name="Tice H."/>
            <person name="Cheng J.F."/>
            <person name="Lucas S."/>
            <person name="Chertkov O."/>
            <person name="Bruce D."/>
            <person name="Brettin T."/>
            <person name="Detter J.C."/>
            <person name="Han C."/>
            <person name="Goodwin L."/>
            <person name="Land M."/>
            <person name="Hauser L."/>
            <person name="Chang Y.J."/>
            <person name="Jeffries C.D."/>
            <person name="Pitluck S."/>
            <person name="Pati A."/>
            <person name="Mavromatis K."/>
            <person name="Ivanova N."/>
            <person name="Ovchinnikova G."/>
            <person name="Chen A."/>
            <person name="Palaniappan K."/>
            <person name="Chain P."/>
            <person name="Rohde M."/>
            <person name="Bristow J."/>
            <person name="Eisen J.A."/>
            <person name="Markowitz V."/>
            <person name="Hugenholtz P."/>
            <person name="Kyrpides N.C."/>
            <person name="Klenk H.P."/>
        </authorList>
    </citation>
    <scope>NUCLEOTIDE SEQUENCE [LARGE SCALE GENOMIC DNA]</scope>
    <source>
        <strain evidence="2">DSM 12940 / JCM 11049 / AX-2</strain>
    </source>
</reference>
<gene>
    <name evidence="1" type="ordered locus">Huta_0648</name>
</gene>
<dbReference type="SUPFAM" id="SSF48576">
    <property type="entry name" value="Terpenoid synthases"/>
    <property type="match status" value="1"/>
</dbReference>
<accession>C7NTB3</accession>
<protein>
    <recommendedName>
        <fullName evidence="3">Polyprenyl synthetase</fullName>
    </recommendedName>
</protein>
<dbReference type="AlphaFoldDB" id="C7NTB3"/>
<dbReference type="STRING" id="519442.Huta_0648"/>
<dbReference type="eggNOG" id="arCOG01727">
    <property type="taxonomic scope" value="Archaea"/>
</dbReference>
<keyword evidence="2" id="KW-1185">Reference proteome</keyword>
<dbReference type="GeneID" id="8382916"/>
<dbReference type="Gene3D" id="1.10.600.10">
    <property type="entry name" value="Farnesyl Diphosphate Synthase"/>
    <property type="match status" value="1"/>
</dbReference>
<dbReference type="OrthoDB" id="351338at2157"/>
<sequence length="289" mass="31848">MLYRPSTLSAADQGAFEEHADACRERMLDHVETLVERVPPPGARPVYELAFSPSEALPKRDRRPKLDTVILIEAVAEALDLPASDRDRVVRMTILTQEYFDIVDDIVDGDVAEGRTAEALIVSQLLVALTVEAASRLGPDAVAYWSYHAQTVLCAPFVEARKTPGAETYLELLDRQAGLYAVCTGVAAVVAGADDSVVERYERIGATVCKHRQVVLDYEQTGDGTWNAGQLFDETTLVETLARFEQTVTDLVSDLPDRPAGHIRGLVALDVPRWREAVEKMVDENPSDR</sequence>
<organism evidence="1 2">
    <name type="scientific">Halorhabdus utahensis (strain DSM 12940 / JCM 11049 / AX-2)</name>
    <dbReference type="NCBI Taxonomy" id="519442"/>
    <lineage>
        <taxon>Archaea</taxon>
        <taxon>Methanobacteriati</taxon>
        <taxon>Methanobacteriota</taxon>
        <taxon>Stenosarchaea group</taxon>
        <taxon>Halobacteria</taxon>
        <taxon>Halobacteriales</taxon>
        <taxon>Haloarculaceae</taxon>
        <taxon>Halorhabdus</taxon>
    </lineage>
</organism>
<evidence type="ECO:0000313" key="1">
    <source>
        <dbReference type="EMBL" id="ACV10835.1"/>
    </source>
</evidence>
<evidence type="ECO:0008006" key="3">
    <source>
        <dbReference type="Google" id="ProtNLM"/>
    </source>
</evidence>
<dbReference type="RefSeq" id="WP_015788415.1">
    <property type="nucleotide sequence ID" value="NC_013158.1"/>
</dbReference>
<name>C7NTB3_HALUD</name>
<dbReference type="HOGENOM" id="CLU_961753_0_0_2"/>
<dbReference type="InterPro" id="IPR008949">
    <property type="entry name" value="Isoprenoid_synthase_dom_sf"/>
</dbReference>
<dbReference type="Proteomes" id="UP000002071">
    <property type="component" value="Chromosome"/>
</dbReference>
<dbReference type="EMBL" id="CP001687">
    <property type="protein sequence ID" value="ACV10835.1"/>
    <property type="molecule type" value="Genomic_DNA"/>
</dbReference>